<feature type="transmembrane region" description="Helical" evidence="5">
    <location>
        <begin position="229"/>
        <end position="251"/>
    </location>
</feature>
<name>A8XTT1_CAEBR</name>
<reference evidence="7 8" key="2">
    <citation type="journal article" date="2011" name="PLoS Genet.">
        <title>Caenorhabditis briggsae recombinant inbred line genotypes reveal inter-strain incompatibility and the evolution of recombination.</title>
        <authorList>
            <person name="Ross J.A."/>
            <person name="Koboldt D.C."/>
            <person name="Staisch J.E."/>
            <person name="Chamberlin H.M."/>
            <person name="Gupta B.P."/>
            <person name="Miller R.D."/>
            <person name="Baird S.E."/>
            <person name="Haag E.S."/>
        </authorList>
    </citation>
    <scope>NUCLEOTIDE SEQUENCE [LARGE SCALE GENOMIC DNA]</scope>
    <source>
        <strain evidence="7 8">AF16</strain>
    </source>
</reference>
<sequence>MADYTYNYNYDTNYYDYYENQRDNYDNIIFYSGNFNFFLEFFTIFVNIFHLIALFQKEIRTNPIFILMIGISISDTSNFGISVYLEGTDRNWYHRFFEFSNLDCLREDFIIFNFGYETLKCIQNSTRSISVCLSILMALIRTLSILFPLKKFTDKISSQFSSNILIFVFSIFWIFYYSWNFLFLRSLWYPDNLCEDSEIQELNRNLTIFALAIPENIYVLMNQREVWEYWVRIVPATFYPILSIQLLWKLAEIKRLRRRTSDNLSDKNKEQSDNLTILILFMTVSFMLSEGLDGIRSFLLITSYSWSDEYSNIRYSNPNFLQN</sequence>
<evidence type="ECO:0000313" key="7">
    <source>
        <dbReference type="EMBL" id="CAP36057.1"/>
    </source>
</evidence>
<evidence type="ECO:0000313" key="9">
    <source>
        <dbReference type="WormBase" id="CBG18646"/>
    </source>
</evidence>
<dbReference type="PANTHER" id="PTHR46846:SF2">
    <property type="entry name" value="G-PROTEIN COUPLED RECEPTORS FAMILY 1 PROFILE DOMAIN-CONTAINING PROTEIN"/>
    <property type="match status" value="1"/>
</dbReference>
<evidence type="ECO:0000313" key="8">
    <source>
        <dbReference type="Proteomes" id="UP000008549"/>
    </source>
</evidence>
<reference evidence="7 8" key="1">
    <citation type="journal article" date="2003" name="PLoS Biol.">
        <title>The genome sequence of Caenorhabditis briggsae: a platform for comparative genomics.</title>
        <authorList>
            <person name="Stein L.D."/>
            <person name="Bao Z."/>
            <person name="Blasiar D."/>
            <person name="Blumenthal T."/>
            <person name="Brent M.R."/>
            <person name="Chen N."/>
            <person name="Chinwalla A."/>
            <person name="Clarke L."/>
            <person name="Clee C."/>
            <person name="Coghlan A."/>
            <person name="Coulson A."/>
            <person name="D'Eustachio P."/>
            <person name="Fitch D.H."/>
            <person name="Fulton L.A."/>
            <person name="Fulton R.E."/>
            <person name="Griffiths-Jones S."/>
            <person name="Harris T.W."/>
            <person name="Hillier L.W."/>
            <person name="Kamath R."/>
            <person name="Kuwabara P.E."/>
            <person name="Mardis E.R."/>
            <person name="Marra M.A."/>
            <person name="Miner T.L."/>
            <person name="Minx P."/>
            <person name="Mullikin J.C."/>
            <person name="Plumb R.W."/>
            <person name="Rogers J."/>
            <person name="Schein J.E."/>
            <person name="Sohrmann M."/>
            <person name="Spieth J."/>
            <person name="Stajich J.E."/>
            <person name="Wei C."/>
            <person name="Willey D."/>
            <person name="Wilson R.K."/>
            <person name="Durbin R."/>
            <person name="Waterston R.H."/>
        </authorList>
    </citation>
    <scope>NUCLEOTIDE SEQUENCE [LARGE SCALE GENOMIC DNA]</scope>
    <source>
        <strain evidence="7 8">AF16</strain>
    </source>
</reference>
<dbReference type="GO" id="GO:0016020">
    <property type="term" value="C:membrane"/>
    <property type="evidence" value="ECO:0007669"/>
    <property type="project" value="UniProtKB-SubCell"/>
</dbReference>
<evidence type="ECO:0000256" key="2">
    <source>
        <dbReference type="ARBA" id="ARBA00022692"/>
    </source>
</evidence>
<feature type="transmembrane region" description="Helical" evidence="5">
    <location>
        <begin position="160"/>
        <end position="179"/>
    </location>
</feature>
<dbReference type="WormBase" id="CBG18646">
    <property type="protein sequence ID" value="CBP19333"/>
    <property type="gene ID" value="WBGene00038027"/>
</dbReference>
<keyword evidence="3 5" id="KW-1133">Transmembrane helix</keyword>
<dbReference type="AlphaFoldDB" id="A8XTT1"/>
<evidence type="ECO:0000256" key="1">
    <source>
        <dbReference type="ARBA" id="ARBA00004370"/>
    </source>
</evidence>
<dbReference type="SUPFAM" id="SSF81321">
    <property type="entry name" value="Family A G protein-coupled receptor-like"/>
    <property type="match status" value="1"/>
</dbReference>
<dbReference type="GeneID" id="8580428"/>
<feature type="domain" description="G-protein coupled receptors family 1 profile" evidence="6">
    <location>
        <begin position="46"/>
        <end position="288"/>
    </location>
</feature>
<dbReference type="InParanoid" id="A8XTT1"/>
<comment type="subcellular location">
    <subcellularLocation>
        <location evidence="1">Membrane</location>
    </subcellularLocation>
</comment>
<protein>
    <submittedName>
        <fullName evidence="7">Protein CBG18646</fullName>
    </submittedName>
</protein>
<feature type="transmembrane region" description="Helical" evidence="5">
    <location>
        <begin position="64"/>
        <end position="85"/>
    </location>
</feature>
<dbReference type="Proteomes" id="UP000008549">
    <property type="component" value="Unassembled WGS sequence"/>
</dbReference>
<dbReference type="Pfam" id="PF10324">
    <property type="entry name" value="7TM_GPCR_Srw"/>
    <property type="match status" value="1"/>
</dbReference>
<evidence type="ECO:0000256" key="3">
    <source>
        <dbReference type="ARBA" id="ARBA00022989"/>
    </source>
</evidence>
<keyword evidence="4 5" id="KW-0472">Membrane</keyword>
<dbReference type="InterPro" id="IPR019427">
    <property type="entry name" value="7TM_GPCR_serpentine_rcpt_Srw"/>
</dbReference>
<dbReference type="OMA" id="YSWNFLF"/>
<dbReference type="Gene3D" id="1.20.1070.10">
    <property type="entry name" value="Rhodopsin 7-helix transmembrane proteins"/>
    <property type="match status" value="1"/>
</dbReference>
<dbReference type="PROSITE" id="PS50262">
    <property type="entry name" value="G_PROTEIN_RECEP_F1_2"/>
    <property type="match status" value="1"/>
</dbReference>
<dbReference type="HOGENOM" id="CLU_043715_2_1_1"/>
<evidence type="ECO:0000259" key="6">
    <source>
        <dbReference type="PROSITE" id="PS50262"/>
    </source>
</evidence>
<dbReference type="GO" id="GO:0008528">
    <property type="term" value="F:G protein-coupled peptide receptor activity"/>
    <property type="evidence" value="ECO:0007669"/>
    <property type="project" value="InterPro"/>
</dbReference>
<keyword evidence="8" id="KW-1185">Reference proteome</keyword>
<dbReference type="EMBL" id="HE601466">
    <property type="protein sequence ID" value="CAP36057.1"/>
    <property type="molecule type" value="Genomic_DNA"/>
</dbReference>
<keyword evidence="2 5" id="KW-0812">Transmembrane</keyword>
<accession>A8XTT1</accession>
<dbReference type="CTD" id="8580428"/>
<feature type="transmembrane region" description="Helical" evidence="5">
    <location>
        <begin position="28"/>
        <end position="52"/>
    </location>
</feature>
<dbReference type="KEGG" id="cbr:CBG_18646"/>
<dbReference type="InterPro" id="IPR017452">
    <property type="entry name" value="GPCR_Rhodpsn_7TM"/>
</dbReference>
<organism evidence="7 8">
    <name type="scientific">Caenorhabditis briggsae</name>
    <dbReference type="NCBI Taxonomy" id="6238"/>
    <lineage>
        <taxon>Eukaryota</taxon>
        <taxon>Metazoa</taxon>
        <taxon>Ecdysozoa</taxon>
        <taxon>Nematoda</taxon>
        <taxon>Chromadorea</taxon>
        <taxon>Rhabditida</taxon>
        <taxon>Rhabditina</taxon>
        <taxon>Rhabditomorpha</taxon>
        <taxon>Rhabditoidea</taxon>
        <taxon>Rhabditidae</taxon>
        <taxon>Peloderinae</taxon>
        <taxon>Caenorhabditis</taxon>
    </lineage>
</organism>
<evidence type="ECO:0000256" key="5">
    <source>
        <dbReference type="SAM" id="Phobius"/>
    </source>
</evidence>
<evidence type="ECO:0000256" key="4">
    <source>
        <dbReference type="ARBA" id="ARBA00023136"/>
    </source>
</evidence>
<proteinExistence type="predicted"/>
<gene>
    <name evidence="7 9" type="ORF">CBG18646</name>
    <name evidence="7" type="ORF">CBG_18646</name>
</gene>
<dbReference type="RefSeq" id="XP_002638431.1">
    <property type="nucleotide sequence ID" value="XM_002638385.1"/>
</dbReference>
<dbReference type="eggNOG" id="ENOG502TGRH">
    <property type="taxonomic scope" value="Eukaryota"/>
</dbReference>
<dbReference type="PANTHER" id="PTHR46846">
    <property type="entry name" value="SERPENTINE RECEPTOR, CLASS W-RELATED"/>
    <property type="match status" value="1"/>
</dbReference>